<keyword evidence="8" id="KW-1185">Reference proteome</keyword>
<dbReference type="AlphaFoldDB" id="A0AA44EMF6"/>
<dbReference type="GO" id="GO:0015074">
    <property type="term" value="P:DNA integration"/>
    <property type="evidence" value="ECO:0007669"/>
    <property type="project" value="UniProtKB-KW"/>
</dbReference>
<evidence type="ECO:0000259" key="6">
    <source>
        <dbReference type="PROSITE" id="PS51898"/>
    </source>
</evidence>
<evidence type="ECO:0000256" key="5">
    <source>
        <dbReference type="SAM" id="MobiDB-lite"/>
    </source>
</evidence>
<dbReference type="RefSeq" id="WP_172873472.1">
    <property type="nucleotide sequence ID" value="NZ_JABRWL010000005.1"/>
</dbReference>
<feature type="region of interest" description="Disordered" evidence="5">
    <location>
        <begin position="346"/>
        <end position="379"/>
    </location>
</feature>
<dbReference type="EMBL" id="JABRWM010000006">
    <property type="protein sequence ID" value="NRF20787.1"/>
    <property type="molecule type" value="Genomic_DNA"/>
</dbReference>
<evidence type="ECO:0000256" key="1">
    <source>
        <dbReference type="ARBA" id="ARBA00008857"/>
    </source>
</evidence>
<feature type="domain" description="Tyr recombinase" evidence="6">
    <location>
        <begin position="172"/>
        <end position="349"/>
    </location>
</feature>
<comment type="similarity">
    <text evidence="1">Belongs to the 'phage' integrase family.</text>
</comment>
<keyword evidence="4" id="KW-0233">DNA recombination</keyword>
<evidence type="ECO:0000256" key="3">
    <source>
        <dbReference type="ARBA" id="ARBA00023125"/>
    </source>
</evidence>
<dbReference type="Pfam" id="PF00589">
    <property type="entry name" value="Phage_integrase"/>
    <property type="match status" value="1"/>
</dbReference>
<dbReference type="Gene3D" id="1.10.443.10">
    <property type="entry name" value="Intergrase catalytic core"/>
    <property type="match status" value="1"/>
</dbReference>
<name>A0AA44EMF6_9HYPH</name>
<evidence type="ECO:0000256" key="4">
    <source>
        <dbReference type="ARBA" id="ARBA00023172"/>
    </source>
</evidence>
<dbReference type="InterPro" id="IPR013762">
    <property type="entry name" value="Integrase-like_cat_sf"/>
</dbReference>
<dbReference type="PANTHER" id="PTHR30349">
    <property type="entry name" value="PHAGE INTEGRASE-RELATED"/>
    <property type="match status" value="1"/>
</dbReference>
<evidence type="ECO:0000313" key="8">
    <source>
        <dbReference type="Proteomes" id="UP001155820"/>
    </source>
</evidence>
<evidence type="ECO:0000313" key="7">
    <source>
        <dbReference type="EMBL" id="NRF20787.1"/>
    </source>
</evidence>
<dbReference type="GO" id="GO:0006310">
    <property type="term" value="P:DNA recombination"/>
    <property type="evidence" value="ECO:0007669"/>
    <property type="project" value="UniProtKB-KW"/>
</dbReference>
<sequence>MQTRLRYCLNDPDRKGRDRFYVRLNGKKKRIRETFTDANGEITKSFMDAYWAALAELRGEAAVKAVEPPREETWGWLCDQYYRSAKFKSYEPDTQRDKRSVLDRFCEVAGKLPYKKYKRADMEASQRKRTPGAGDKLVKVIRALFTWAMEQNPPLATFNPAARVAKVNRSTEGFHTWTPDEIDRFRAFWPLGSMPRLAMEVMINTGARRSDAHRIGPSNEYRGRDGNRWIRFTAHKGRNLYPTVIDAQLTPELIEALEKTPHGKDVYIMSELNRPYTKESFSNAFKRWCVKAGLLECSSHGLRKAAAVIYAESQATAPELMALFGWSNMKTAQIYIAQADKRRMAANAQERLAAHRKTQSVSKSAPKKRDETKGAESEM</sequence>
<dbReference type="InterPro" id="IPR002104">
    <property type="entry name" value="Integrase_catalytic"/>
</dbReference>
<dbReference type="PROSITE" id="PS51898">
    <property type="entry name" value="TYR_RECOMBINASE"/>
    <property type="match status" value="1"/>
</dbReference>
<comment type="caution">
    <text evidence="7">The sequence shown here is derived from an EMBL/GenBank/DDBJ whole genome shotgun (WGS) entry which is preliminary data.</text>
</comment>
<accession>A0AA44EMF6</accession>
<reference evidence="7" key="1">
    <citation type="submission" date="2019-07" db="EMBL/GenBank/DDBJ databases">
        <title>FDA dAtabase for Regulatory Grade micrObial Sequences (FDA-ARGOS): Supporting development and validation of Infectious Disease Dx tests.</title>
        <authorList>
            <person name="Bachman M."/>
            <person name="Young C."/>
            <person name="Tallon L."/>
            <person name="Sadzewicz L."/>
            <person name="Vavikolanu K."/>
            <person name="Mehta A."/>
            <person name="Aluvathingal J."/>
            <person name="Nadendla S."/>
            <person name="Nandy P."/>
            <person name="Geyer C."/>
            <person name="Yan Y."/>
            <person name="Sichtig H."/>
        </authorList>
    </citation>
    <scope>NUCLEOTIDE SEQUENCE</scope>
    <source>
        <strain evidence="7">FDAARGOS_618</strain>
    </source>
</reference>
<organism evidence="7 8">
    <name type="scientific">Agrobacterium pusense</name>
    <dbReference type="NCBI Taxonomy" id="648995"/>
    <lineage>
        <taxon>Bacteria</taxon>
        <taxon>Pseudomonadati</taxon>
        <taxon>Pseudomonadota</taxon>
        <taxon>Alphaproteobacteria</taxon>
        <taxon>Hyphomicrobiales</taxon>
        <taxon>Rhizobiaceae</taxon>
        <taxon>Rhizobium/Agrobacterium group</taxon>
        <taxon>Agrobacterium</taxon>
    </lineage>
</organism>
<evidence type="ECO:0000256" key="2">
    <source>
        <dbReference type="ARBA" id="ARBA00022908"/>
    </source>
</evidence>
<dbReference type="PANTHER" id="PTHR30349:SF64">
    <property type="entry name" value="PROPHAGE INTEGRASE INTD-RELATED"/>
    <property type="match status" value="1"/>
</dbReference>
<dbReference type="InterPro" id="IPR011010">
    <property type="entry name" value="DNA_brk_join_enz"/>
</dbReference>
<dbReference type="InterPro" id="IPR050090">
    <property type="entry name" value="Tyrosine_recombinase_XerCD"/>
</dbReference>
<protein>
    <submittedName>
        <fullName evidence="7">Tyrosine-type recombinase/integrase</fullName>
    </submittedName>
</protein>
<dbReference type="GO" id="GO:0003677">
    <property type="term" value="F:DNA binding"/>
    <property type="evidence" value="ECO:0007669"/>
    <property type="project" value="UniProtKB-KW"/>
</dbReference>
<dbReference type="Gene3D" id="1.10.150.130">
    <property type="match status" value="1"/>
</dbReference>
<gene>
    <name evidence="7" type="ORF">FOB26_17145</name>
</gene>
<dbReference type="InterPro" id="IPR010998">
    <property type="entry name" value="Integrase_recombinase_N"/>
</dbReference>
<keyword evidence="3" id="KW-0238">DNA-binding</keyword>
<proteinExistence type="inferred from homology"/>
<feature type="compositionally biased region" description="Basic and acidic residues" evidence="5">
    <location>
        <begin position="367"/>
        <end position="379"/>
    </location>
</feature>
<keyword evidence="2" id="KW-0229">DNA integration</keyword>
<dbReference type="Proteomes" id="UP001155820">
    <property type="component" value="Unassembled WGS sequence"/>
</dbReference>
<dbReference type="SUPFAM" id="SSF56349">
    <property type="entry name" value="DNA breaking-rejoining enzymes"/>
    <property type="match status" value="1"/>
</dbReference>